<feature type="compositionally biased region" description="Basic and acidic residues" evidence="1">
    <location>
        <begin position="78"/>
        <end position="91"/>
    </location>
</feature>
<sequence>MISSLSRAIEYPTADGHDPVKEELDKSDQLQQDQVDRRYGKGLVPPETSAAENPSWNESDVTAMISSLSRAIEYPIADGHDPVKEELDKSDQLQQDQGN</sequence>
<organism evidence="2 3">
    <name type="scientific">Brassica cretica</name>
    <name type="common">Mustard</name>
    <dbReference type="NCBI Taxonomy" id="69181"/>
    <lineage>
        <taxon>Eukaryota</taxon>
        <taxon>Viridiplantae</taxon>
        <taxon>Streptophyta</taxon>
        <taxon>Embryophyta</taxon>
        <taxon>Tracheophyta</taxon>
        <taxon>Spermatophyta</taxon>
        <taxon>Magnoliopsida</taxon>
        <taxon>eudicotyledons</taxon>
        <taxon>Gunneridae</taxon>
        <taxon>Pentapetalae</taxon>
        <taxon>rosids</taxon>
        <taxon>malvids</taxon>
        <taxon>Brassicales</taxon>
        <taxon>Brassicaceae</taxon>
        <taxon>Brassiceae</taxon>
        <taxon>Brassica</taxon>
    </lineage>
</organism>
<feature type="region of interest" description="Disordered" evidence="1">
    <location>
        <begin position="77"/>
        <end position="99"/>
    </location>
</feature>
<accession>A0A8S9P1T0</accession>
<feature type="region of interest" description="Disordered" evidence="1">
    <location>
        <begin position="1"/>
        <end position="58"/>
    </location>
</feature>
<proteinExistence type="predicted"/>
<evidence type="ECO:0000256" key="1">
    <source>
        <dbReference type="SAM" id="MobiDB-lite"/>
    </source>
</evidence>
<feature type="compositionally biased region" description="Basic and acidic residues" evidence="1">
    <location>
        <begin position="15"/>
        <end position="39"/>
    </location>
</feature>
<evidence type="ECO:0000313" key="2">
    <source>
        <dbReference type="EMBL" id="KAF3507217.1"/>
    </source>
</evidence>
<gene>
    <name evidence="2" type="ORF">F2Q69_00000533</name>
</gene>
<dbReference type="AlphaFoldDB" id="A0A8S9P1T0"/>
<reference evidence="2" key="1">
    <citation type="submission" date="2019-12" db="EMBL/GenBank/DDBJ databases">
        <title>Genome sequencing and annotation of Brassica cretica.</title>
        <authorList>
            <person name="Studholme D.J."/>
            <person name="Sarris P."/>
        </authorList>
    </citation>
    <scope>NUCLEOTIDE SEQUENCE</scope>
    <source>
        <strain evidence="2">PFS-109/04</strain>
        <tissue evidence="2">Leaf</tissue>
    </source>
</reference>
<evidence type="ECO:0000313" key="3">
    <source>
        <dbReference type="Proteomes" id="UP000712600"/>
    </source>
</evidence>
<comment type="caution">
    <text evidence="2">The sequence shown here is derived from an EMBL/GenBank/DDBJ whole genome shotgun (WGS) entry which is preliminary data.</text>
</comment>
<dbReference type="Proteomes" id="UP000712600">
    <property type="component" value="Unassembled WGS sequence"/>
</dbReference>
<dbReference type="EMBL" id="QGKX02001521">
    <property type="protein sequence ID" value="KAF3507217.1"/>
    <property type="molecule type" value="Genomic_DNA"/>
</dbReference>
<name>A0A8S9P1T0_BRACR</name>
<protein>
    <submittedName>
        <fullName evidence="2">Uncharacterized protein</fullName>
    </submittedName>
</protein>